<evidence type="ECO:0000313" key="3">
    <source>
        <dbReference type="Proteomes" id="UP000799757"/>
    </source>
</evidence>
<feature type="compositionally biased region" description="Polar residues" evidence="1">
    <location>
        <begin position="13"/>
        <end position="22"/>
    </location>
</feature>
<evidence type="ECO:0000256" key="1">
    <source>
        <dbReference type="SAM" id="MobiDB-lite"/>
    </source>
</evidence>
<keyword evidence="3" id="KW-1185">Reference proteome</keyword>
<name>A0A6A6XER3_9PLEO</name>
<protein>
    <submittedName>
        <fullName evidence="2">Uncharacterized protein</fullName>
    </submittedName>
</protein>
<dbReference type="AlphaFoldDB" id="A0A6A6XER3"/>
<feature type="region of interest" description="Disordered" evidence="1">
    <location>
        <begin position="141"/>
        <end position="172"/>
    </location>
</feature>
<feature type="compositionally biased region" description="Low complexity" evidence="1">
    <location>
        <begin position="1"/>
        <end position="12"/>
    </location>
</feature>
<accession>A0A6A6XER3</accession>
<dbReference type="EMBL" id="MU001880">
    <property type="protein sequence ID" value="KAF2794758.1"/>
    <property type="molecule type" value="Genomic_DNA"/>
</dbReference>
<feature type="region of interest" description="Disordered" evidence="1">
    <location>
        <begin position="1"/>
        <end position="24"/>
    </location>
</feature>
<reference evidence="2" key="1">
    <citation type="journal article" date="2020" name="Stud. Mycol.">
        <title>101 Dothideomycetes genomes: a test case for predicting lifestyles and emergence of pathogens.</title>
        <authorList>
            <person name="Haridas S."/>
            <person name="Albert R."/>
            <person name="Binder M."/>
            <person name="Bloem J."/>
            <person name="Labutti K."/>
            <person name="Salamov A."/>
            <person name="Andreopoulos B."/>
            <person name="Baker S."/>
            <person name="Barry K."/>
            <person name="Bills G."/>
            <person name="Bluhm B."/>
            <person name="Cannon C."/>
            <person name="Castanera R."/>
            <person name="Culley D."/>
            <person name="Daum C."/>
            <person name="Ezra D."/>
            <person name="Gonzalez J."/>
            <person name="Henrissat B."/>
            <person name="Kuo A."/>
            <person name="Liang C."/>
            <person name="Lipzen A."/>
            <person name="Lutzoni F."/>
            <person name="Magnuson J."/>
            <person name="Mondo S."/>
            <person name="Nolan M."/>
            <person name="Ohm R."/>
            <person name="Pangilinan J."/>
            <person name="Park H.-J."/>
            <person name="Ramirez L."/>
            <person name="Alfaro M."/>
            <person name="Sun H."/>
            <person name="Tritt A."/>
            <person name="Yoshinaga Y."/>
            <person name="Zwiers L.-H."/>
            <person name="Turgeon B."/>
            <person name="Goodwin S."/>
            <person name="Spatafora J."/>
            <person name="Crous P."/>
            <person name="Grigoriev I."/>
        </authorList>
    </citation>
    <scope>NUCLEOTIDE SEQUENCE</scope>
    <source>
        <strain evidence="2">CBS 109.77</strain>
    </source>
</reference>
<proteinExistence type="predicted"/>
<gene>
    <name evidence="2" type="ORF">K505DRAFT_336622</name>
</gene>
<feature type="compositionally biased region" description="Low complexity" evidence="1">
    <location>
        <begin position="160"/>
        <end position="172"/>
    </location>
</feature>
<organism evidence="2 3">
    <name type="scientific">Melanomma pulvis-pyrius CBS 109.77</name>
    <dbReference type="NCBI Taxonomy" id="1314802"/>
    <lineage>
        <taxon>Eukaryota</taxon>
        <taxon>Fungi</taxon>
        <taxon>Dikarya</taxon>
        <taxon>Ascomycota</taxon>
        <taxon>Pezizomycotina</taxon>
        <taxon>Dothideomycetes</taxon>
        <taxon>Pleosporomycetidae</taxon>
        <taxon>Pleosporales</taxon>
        <taxon>Melanommataceae</taxon>
        <taxon>Melanomma</taxon>
    </lineage>
</organism>
<dbReference type="Proteomes" id="UP000799757">
    <property type="component" value="Unassembled WGS sequence"/>
</dbReference>
<sequence>MPSTTTTTTTTTKMSGSNQGSQDMRLAVRRFNKEPVYELAGEKSLYYSGFLPYGGRALEGSYERLREDLVLARRAQGVNPAAVPKPFAAKPRVTTGGAGVTGKGDRFRAANQATGGAKPTTTRYVAVNTGFRAMRNAGVATRTQPGGERPTGIRKPKPAARPAVARAAATRPASSKKLSTFASLLALVEE</sequence>
<evidence type="ECO:0000313" key="2">
    <source>
        <dbReference type="EMBL" id="KAF2794758.1"/>
    </source>
</evidence>